<dbReference type="OrthoDB" id="623514at2"/>
<dbReference type="PANTHER" id="PTHR37841">
    <property type="entry name" value="GLR2918 PROTEIN"/>
    <property type="match status" value="1"/>
</dbReference>
<dbReference type="Pfam" id="PF14903">
    <property type="entry name" value="WG_beta_rep"/>
    <property type="match status" value="5"/>
</dbReference>
<reference evidence="1 2" key="1">
    <citation type="submission" date="2018-05" db="EMBL/GenBank/DDBJ databases">
        <title>Flavobacterium sp. strain IMCC34758, incomplete genome.</title>
        <authorList>
            <person name="Joung Y."/>
        </authorList>
    </citation>
    <scope>NUCLEOTIDE SEQUENCE [LARGE SCALE GENOMIC DNA]</scope>
    <source>
        <strain evidence="1 2">IMCC34758</strain>
    </source>
</reference>
<dbReference type="PANTHER" id="PTHR37841:SF1">
    <property type="entry name" value="DUF3298 DOMAIN-CONTAINING PROTEIN"/>
    <property type="match status" value="1"/>
</dbReference>
<name>A0A2V4CAF9_9FLAO</name>
<dbReference type="AlphaFoldDB" id="A0A2V4CAF9"/>
<accession>A0A2V4CAF9</accession>
<keyword evidence="2" id="KW-1185">Reference proteome</keyword>
<organism evidence="1 2">
    <name type="scientific">Flavobacterium hydrophilum</name>
    <dbReference type="NCBI Taxonomy" id="2211445"/>
    <lineage>
        <taxon>Bacteria</taxon>
        <taxon>Pseudomonadati</taxon>
        <taxon>Bacteroidota</taxon>
        <taxon>Flavobacteriia</taxon>
        <taxon>Flavobacteriales</taxon>
        <taxon>Flavobacteriaceae</taxon>
        <taxon>Flavobacterium</taxon>
    </lineage>
</organism>
<protein>
    <recommendedName>
        <fullName evidence="3">WG repeat-containing protein</fullName>
    </recommendedName>
</protein>
<evidence type="ECO:0000313" key="1">
    <source>
        <dbReference type="EMBL" id="PXY47133.1"/>
    </source>
</evidence>
<dbReference type="InterPro" id="IPR011047">
    <property type="entry name" value="Quinoprotein_ADH-like_sf"/>
</dbReference>
<evidence type="ECO:0008006" key="3">
    <source>
        <dbReference type="Google" id="ProtNLM"/>
    </source>
</evidence>
<dbReference type="SUPFAM" id="SSF50998">
    <property type="entry name" value="Quinoprotein alcohol dehydrogenase-like"/>
    <property type="match status" value="1"/>
</dbReference>
<dbReference type="InterPro" id="IPR032774">
    <property type="entry name" value="WG_beta_rep"/>
</dbReference>
<sequence length="625" mass="68982">MKKNTFLVVLMMLLISFHCISQKKYGFINLKNEVAIPAQFDGAKNFKNGLAAVKINDLWGFINTKGEMVIQPKYGTVLDFDGPIARVSVAEIGLMQTGTYTYINQKGEDVPEAGIVGEPAFFNGLKPVQAENGKYGYKNNKGNMVIPAIYDDANDFNGSGWATCYKNGFMGCVNASGKVVVPFTFKFIQTGFGKYIAAQTQNGECRIYNSDDGTFIKIAGVNDIYAFEKSGITTFKSGNKFGFIDTKGKILCPAIYDHTSSNNEGLAKVFSNGKLQVYDILNNKILATIPNAKGYGVFSNGIAQIEIDDKCGFIDKYGKTIIPTAYYNLGHTFENGLTYFQTDGYAPVSNAIASNTMVSQRNTAQSTSNATTTLLSINPDGTNQGDIQHKSREVVYIVENSGQWTTVKLNKEKESVVAMLKSGLYNETDFNKISDMASEETYPIAIKNYKLREQNMHLARNYKCIRVAQFTTSYAAYSVLWVPKVDNQNLPIEMQPTSDNGFYIVMKTSSVSTTPSPSSDNQVRGDLTVPESYKIGNVTVSTYALDRFSELGSMAIIRGSVMYVVKIKGKTMQDEGIVAARANKVLGFDSDYKYQWSPGINCMTMESKYRAVFSVICRGEVDLDK</sequence>
<dbReference type="RefSeq" id="WP_110346134.1">
    <property type="nucleotide sequence ID" value="NZ_QJHL01000001.1"/>
</dbReference>
<dbReference type="Proteomes" id="UP000247681">
    <property type="component" value="Unassembled WGS sequence"/>
</dbReference>
<comment type="caution">
    <text evidence="1">The sequence shown here is derived from an EMBL/GenBank/DDBJ whole genome shotgun (WGS) entry which is preliminary data.</text>
</comment>
<proteinExistence type="predicted"/>
<dbReference type="EMBL" id="QJHL01000001">
    <property type="protein sequence ID" value="PXY47133.1"/>
    <property type="molecule type" value="Genomic_DNA"/>
</dbReference>
<gene>
    <name evidence="1" type="ORF">DMB68_08295</name>
</gene>
<evidence type="ECO:0000313" key="2">
    <source>
        <dbReference type="Proteomes" id="UP000247681"/>
    </source>
</evidence>